<keyword evidence="7 9" id="KW-0472">Membrane</keyword>
<keyword evidence="2 8" id="KW-0349">Heme</keyword>
<dbReference type="InterPro" id="IPR036909">
    <property type="entry name" value="Cyt_c-like_dom_sf"/>
</dbReference>
<dbReference type="Pfam" id="PF02167">
    <property type="entry name" value="Cytochrom_C1"/>
    <property type="match status" value="2"/>
</dbReference>
<sequence>MKKHIAALFLAILPALTFAAGPSVSLDKVQIDLTDKAAMQDGLKTFANYCMGCHGAEYQRYERVANDLGIPEEVMMENIVFTDARIGDHMRSAIRPDEAKNWFGVAPPDLTMVARVRGNDWLYSYMRSFYEDPSRPYGVNNTVFPNVGMPHVLAPLQGRQVYGCKQVQVVEGGRRQFDPLTGTPITEEACDQLVVVPGTGQMSEAEYDETIKNLVTFLAYSANPVKLESQRIGTYVLLFLAVLFVFAYLLKREYWKDIH</sequence>
<evidence type="ECO:0000313" key="13">
    <source>
        <dbReference type="Proteomes" id="UP001595630"/>
    </source>
</evidence>
<evidence type="ECO:0000256" key="4">
    <source>
        <dbReference type="ARBA" id="ARBA00022723"/>
    </source>
</evidence>
<protein>
    <submittedName>
        <fullName evidence="12">Cytochrome c1</fullName>
    </submittedName>
</protein>
<feature type="signal peptide" evidence="10">
    <location>
        <begin position="1"/>
        <end position="19"/>
    </location>
</feature>
<keyword evidence="5 9" id="KW-1133">Transmembrane helix</keyword>
<dbReference type="PANTHER" id="PTHR10266:SF3">
    <property type="entry name" value="CYTOCHROME C1, HEME PROTEIN, MITOCHONDRIAL"/>
    <property type="match status" value="1"/>
</dbReference>
<feature type="domain" description="Cytochrome c" evidence="11">
    <location>
        <begin position="37"/>
        <end position="222"/>
    </location>
</feature>
<comment type="caution">
    <text evidence="12">The sequence shown here is derived from an EMBL/GenBank/DDBJ whole genome shotgun (WGS) entry which is preliminary data.</text>
</comment>
<evidence type="ECO:0000256" key="9">
    <source>
        <dbReference type="SAM" id="Phobius"/>
    </source>
</evidence>
<evidence type="ECO:0000313" key="12">
    <source>
        <dbReference type="EMBL" id="MFC3607188.1"/>
    </source>
</evidence>
<keyword evidence="13" id="KW-1185">Reference proteome</keyword>
<organism evidence="12 13">
    <name type="scientific">Stutzerimonas tarimensis</name>
    <dbReference type="NCBI Taxonomy" id="1507735"/>
    <lineage>
        <taxon>Bacteria</taxon>
        <taxon>Pseudomonadati</taxon>
        <taxon>Pseudomonadota</taxon>
        <taxon>Gammaproteobacteria</taxon>
        <taxon>Pseudomonadales</taxon>
        <taxon>Pseudomonadaceae</taxon>
        <taxon>Stutzerimonas</taxon>
    </lineage>
</organism>
<evidence type="ECO:0000256" key="2">
    <source>
        <dbReference type="ARBA" id="ARBA00022617"/>
    </source>
</evidence>
<keyword evidence="10" id="KW-0732">Signal</keyword>
<evidence type="ECO:0000256" key="5">
    <source>
        <dbReference type="ARBA" id="ARBA00022989"/>
    </source>
</evidence>
<evidence type="ECO:0000256" key="6">
    <source>
        <dbReference type="ARBA" id="ARBA00023004"/>
    </source>
</evidence>
<comment type="subcellular location">
    <subcellularLocation>
        <location evidence="1">Membrane</location>
    </subcellularLocation>
</comment>
<keyword evidence="6 8" id="KW-0408">Iron</keyword>
<dbReference type="Proteomes" id="UP001595630">
    <property type="component" value="Unassembled WGS sequence"/>
</dbReference>
<gene>
    <name evidence="12" type="ORF">ACFOMF_05270</name>
</gene>
<reference evidence="13" key="1">
    <citation type="journal article" date="2019" name="Int. J. Syst. Evol. Microbiol.">
        <title>The Global Catalogue of Microorganisms (GCM) 10K type strain sequencing project: providing services to taxonomists for standard genome sequencing and annotation.</title>
        <authorList>
            <consortium name="The Broad Institute Genomics Platform"/>
            <consortium name="The Broad Institute Genome Sequencing Center for Infectious Disease"/>
            <person name="Wu L."/>
            <person name="Ma J."/>
        </authorList>
    </citation>
    <scope>NUCLEOTIDE SEQUENCE [LARGE SCALE GENOMIC DNA]</scope>
    <source>
        <strain evidence="13">KCTC 42447</strain>
    </source>
</reference>
<evidence type="ECO:0000256" key="7">
    <source>
        <dbReference type="ARBA" id="ARBA00023136"/>
    </source>
</evidence>
<dbReference type="SUPFAM" id="SSF46626">
    <property type="entry name" value="Cytochrome c"/>
    <property type="match status" value="1"/>
</dbReference>
<dbReference type="EMBL" id="JBHRXZ010000015">
    <property type="protein sequence ID" value="MFC3607188.1"/>
    <property type="molecule type" value="Genomic_DNA"/>
</dbReference>
<dbReference type="RefSeq" id="WP_386361930.1">
    <property type="nucleotide sequence ID" value="NZ_JBHRXZ010000015.1"/>
</dbReference>
<keyword evidence="3 9" id="KW-0812">Transmembrane</keyword>
<name>A0ABV7T3W8_9GAMM</name>
<dbReference type="InterPro" id="IPR009056">
    <property type="entry name" value="Cyt_c-like_dom"/>
</dbReference>
<dbReference type="Gene3D" id="1.10.760.10">
    <property type="entry name" value="Cytochrome c-like domain"/>
    <property type="match status" value="1"/>
</dbReference>
<evidence type="ECO:0000256" key="3">
    <source>
        <dbReference type="ARBA" id="ARBA00022692"/>
    </source>
</evidence>
<feature type="chain" id="PRO_5047303047" evidence="10">
    <location>
        <begin position="20"/>
        <end position="259"/>
    </location>
</feature>
<dbReference type="PANTHER" id="PTHR10266">
    <property type="entry name" value="CYTOCHROME C1"/>
    <property type="match status" value="1"/>
</dbReference>
<accession>A0ABV7T3W8</accession>
<proteinExistence type="predicted"/>
<evidence type="ECO:0000259" key="11">
    <source>
        <dbReference type="PROSITE" id="PS51007"/>
    </source>
</evidence>
<dbReference type="InterPro" id="IPR002326">
    <property type="entry name" value="Cyt_c1"/>
</dbReference>
<evidence type="ECO:0000256" key="1">
    <source>
        <dbReference type="ARBA" id="ARBA00004370"/>
    </source>
</evidence>
<dbReference type="PROSITE" id="PS51007">
    <property type="entry name" value="CYTC"/>
    <property type="match status" value="1"/>
</dbReference>
<evidence type="ECO:0000256" key="10">
    <source>
        <dbReference type="SAM" id="SignalP"/>
    </source>
</evidence>
<keyword evidence="4 8" id="KW-0479">Metal-binding</keyword>
<feature type="transmembrane region" description="Helical" evidence="9">
    <location>
        <begin position="232"/>
        <end position="250"/>
    </location>
</feature>
<evidence type="ECO:0000256" key="8">
    <source>
        <dbReference type="PROSITE-ProRule" id="PRU00433"/>
    </source>
</evidence>